<name>A0ACB9Z8E1_9PEZI</name>
<comment type="caution">
    <text evidence="1">The sequence shown here is derived from an EMBL/GenBank/DDBJ whole genome shotgun (WGS) entry which is preliminary data.</text>
</comment>
<reference evidence="1 2" key="1">
    <citation type="journal article" date="2022" name="New Phytol.">
        <title>Ecological generalism drives hyperdiversity of secondary metabolite gene clusters in xylarialean endophytes.</title>
        <authorList>
            <person name="Franco M.E.E."/>
            <person name="Wisecaver J.H."/>
            <person name="Arnold A.E."/>
            <person name="Ju Y.M."/>
            <person name="Slot J.C."/>
            <person name="Ahrendt S."/>
            <person name="Moore L.P."/>
            <person name="Eastman K.E."/>
            <person name="Scott K."/>
            <person name="Konkel Z."/>
            <person name="Mondo S.J."/>
            <person name="Kuo A."/>
            <person name="Hayes R.D."/>
            <person name="Haridas S."/>
            <person name="Andreopoulos B."/>
            <person name="Riley R."/>
            <person name="LaButti K."/>
            <person name="Pangilinan J."/>
            <person name="Lipzen A."/>
            <person name="Amirebrahimi M."/>
            <person name="Yan J."/>
            <person name="Adam C."/>
            <person name="Keymanesh K."/>
            <person name="Ng V."/>
            <person name="Louie K."/>
            <person name="Northen T."/>
            <person name="Drula E."/>
            <person name="Henrissat B."/>
            <person name="Hsieh H.M."/>
            <person name="Youens-Clark K."/>
            <person name="Lutzoni F."/>
            <person name="Miadlikowska J."/>
            <person name="Eastwood D.C."/>
            <person name="Hamelin R.C."/>
            <person name="Grigoriev I.V."/>
            <person name="U'Ren J.M."/>
        </authorList>
    </citation>
    <scope>NUCLEOTIDE SEQUENCE [LARGE SCALE GENOMIC DNA]</scope>
    <source>
        <strain evidence="1 2">CBS 119005</strain>
    </source>
</reference>
<protein>
    <submittedName>
        <fullName evidence="1">Uncharacterized protein</fullName>
    </submittedName>
</protein>
<dbReference type="EMBL" id="MU393442">
    <property type="protein sequence ID" value="KAI4868030.1"/>
    <property type="molecule type" value="Genomic_DNA"/>
</dbReference>
<sequence length="390" mass="45048">MPPKRATNGRIIPRVSLIENNAYSPYASATYGELGVTEYRPLPDHPSWDQWYAQSNTSEPLSDDMSRLLRRELEDLFYEHAATHRRLDQGEFRPRWKRDPAAGSMAMHRMLISTAMYITIHGWLPGFSDELWGRYIFCQWYRMHGGRPPLQRYHFFTNPICFGQDGPRTISEIIMLHRSICDGASARLDDLVDFGVGRDRKFWPMRSGKAVLIVVDEQVCRENTERAPAAKGPTLQYYDERNLQRELPQYNVLLIKTGDDRHLSSPICFESLVESGMTLAVNRLDVGGNMEGEDVVRVKIDVAMKFILDLMRREEEALPSVGQAAKTLRGEHEKACERWVGRVMKHAQKFGIDNNRFTWQGIRRAEARLNGEAFDVDQVLHYPEMITRWG</sequence>
<gene>
    <name evidence="1" type="ORF">F4820DRAFT_456676</name>
</gene>
<evidence type="ECO:0000313" key="1">
    <source>
        <dbReference type="EMBL" id="KAI4868030.1"/>
    </source>
</evidence>
<evidence type="ECO:0000313" key="2">
    <source>
        <dbReference type="Proteomes" id="UP001497700"/>
    </source>
</evidence>
<organism evidence="1 2">
    <name type="scientific">Hypoxylon rubiginosum</name>
    <dbReference type="NCBI Taxonomy" id="110542"/>
    <lineage>
        <taxon>Eukaryota</taxon>
        <taxon>Fungi</taxon>
        <taxon>Dikarya</taxon>
        <taxon>Ascomycota</taxon>
        <taxon>Pezizomycotina</taxon>
        <taxon>Sordariomycetes</taxon>
        <taxon>Xylariomycetidae</taxon>
        <taxon>Xylariales</taxon>
        <taxon>Hypoxylaceae</taxon>
        <taxon>Hypoxylon</taxon>
    </lineage>
</organism>
<keyword evidence="2" id="KW-1185">Reference proteome</keyword>
<proteinExistence type="predicted"/>
<accession>A0ACB9Z8E1</accession>
<dbReference type="Proteomes" id="UP001497700">
    <property type="component" value="Unassembled WGS sequence"/>
</dbReference>